<evidence type="ECO:0000256" key="1">
    <source>
        <dbReference type="SAM" id="MobiDB-lite"/>
    </source>
</evidence>
<proteinExistence type="predicted"/>
<dbReference type="AlphaFoldDB" id="A0A7J7TP61"/>
<name>A0A7J7TP61_PIPKU</name>
<protein>
    <submittedName>
        <fullName evidence="2">Uncharacterized protein</fullName>
    </submittedName>
</protein>
<organism evidence="2 3">
    <name type="scientific">Pipistrellus kuhlii</name>
    <name type="common">Kuhl's pipistrelle</name>
    <dbReference type="NCBI Taxonomy" id="59472"/>
    <lineage>
        <taxon>Eukaryota</taxon>
        <taxon>Metazoa</taxon>
        <taxon>Chordata</taxon>
        <taxon>Craniata</taxon>
        <taxon>Vertebrata</taxon>
        <taxon>Euteleostomi</taxon>
        <taxon>Mammalia</taxon>
        <taxon>Eutheria</taxon>
        <taxon>Laurasiatheria</taxon>
        <taxon>Chiroptera</taxon>
        <taxon>Yangochiroptera</taxon>
        <taxon>Vespertilionidae</taxon>
        <taxon>Pipistrellus</taxon>
    </lineage>
</organism>
<keyword evidence="3" id="KW-1185">Reference proteome</keyword>
<evidence type="ECO:0000313" key="3">
    <source>
        <dbReference type="Proteomes" id="UP000558488"/>
    </source>
</evidence>
<dbReference type="Proteomes" id="UP000558488">
    <property type="component" value="Unassembled WGS sequence"/>
</dbReference>
<dbReference type="EMBL" id="JACAGB010000026">
    <property type="protein sequence ID" value="KAF6302332.1"/>
    <property type="molecule type" value="Genomic_DNA"/>
</dbReference>
<reference evidence="2 3" key="1">
    <citation type="journal article" date="2020" name="Nature">
        <title>Six reference-quality genomes reveal evolution of bat adaptations.</title>
        <authorList>
            <person name="Jebb D."/>
            <person name="Huang Z."/>
            <person name="Pippel M."/>
            <person name="Hughes G.M."/>
            <person name="Lavrichenko K."/>
            <person name="Devanna P."/>
            <person name="Winkler S."/>
            <person name="Jermiin L.S."/>
            <person name="Skirmuntt E.C."/>
            <person name="Katzourakis A."/>
            <person name="Burkitt-Gray L."/>
            <person name="Ray D.A."/>
            <person name="Sullivan K.A.M."/>
            <person name="Roscito J.G."/>
            <person name="Kirilenko B.M."/>
            <person name="Davalos L.M."/>
            <person name="Corthals A.P."/>
            <person name="Power M.L."/>
            <person name="Jones G."/>
            <person name="Ransome R.D."/>
            <person name="Dechmann D.K.N."/>
            <person name="Locatelli A.G."/>
            <person name="Puechmaille S.J."/>
            <person name="Fedrigo O."/>
            <person name="Jarvis E.D."/>
            <person name="Hiller M."/>
            <person name="Vernes S.C."/>
            <person name="Myers E.W."/>
            <person name="Teeling E.C."/>
        </authorList>
    </citation>
    <scope>NUCLEOTIDE SEQUENCE [LARGE SCALE GENOMIC DNA]</scope>
    <source>
        <strain evidence="2">MPipKuh1</strain>
        <tissue evidence="2">Flight muscle</tissue>
    </source>
</reference>
<accession>A0A7J7TP61</accession>
<evidence type="ECO:0000313" key="2">
    <source>
        <dbReference type="EMBL" id="KAF6302332.1"/>
    </source>
</evidence>
<comment type="caution">
    <text evidence="2">The sequence shown here is derived from an EMBL/GenBank/DDBJ whole genome shotgun (WGS) entry which is preliminary data.</text>
</comment>
<feature type="compositionally biased region" description="Polar residues" evidence="1">
    <location>
        <begin position="125"/>
        <end position="149"/>
    </location>
</feature>
<gene>
    <name evidence="2" type="ORF">mPipKuh1_009321</name>
</gene>
<feature type="region of interest" description="Disordered" evidence="1">
    <location>
        <begin position="113"/>
        <end position="149"/>
    </location>
</feature>
<sequence>MGTKHCLGGEMPKPQEKGLYSQWARGGGSETEAGSTCLPVFMETLGKYAQLLSRKVLPFSAGTRRLYSVFLPARSVSVLLGLCQTERRKRCFLIIVTICVSYYLERGRASHTSAFKHPVPPRPSGSEQRTEGNNNSETKVSISPERSQE</sequence>